<dbReference type="EMBL" id="VSRR010002379">
    <property type="protein sequence ID" value="MPC31161.1"/>
    <property type="molecule type" value="Genomic_DNA"/>
</dbReference>
<evidence type="ECO:0000313" key="1">
    <source>
        <dbReference type="EMBL" id="MPC31161.1"/>
    </source>
</evidence>
<protein>
    <submittedName>
        <fullName evidence="1">Uncharacterized protein</fullName>
    </submittedName>
</protein>
<gene>
    <name evidence="1" type="ORF">E2C01_024440</name>
</gene>
<dbReference type="Proteomes" id="UP000324222">
    <property type="component" value="Unassembled WGS sequence"/>
</dbReference>
<comment type="caution">
    <text evidence="1">The sequence shown here is derived from an EMBL/GenBank/DDBJ whole genome shotgun (WGS) entry which is preliminary data.</text>
</comment>
<keyword evidence="2" id="KW-1185">Reference proteome</keyword>
<accession>A0A5B7EAN3</accession>
<organism evidence="1 2">
    <name type="scientific">Portunus trituberculatus</name>
    <name type="common">Swimming crab</name>
    <name type="synonym">Neptunus trituberculatus</name>
    <dbReference type="NCBI Taxonomy" id="210409"/>
    <lineage>
        <taxon>Eukaryota</taxon>
        <taxon>Metazoa</taxon>
        <taxon>Ecdysozoa</taxon>
        <taxon>Arthropoda</taxon>
        <taxon>Crustacea</taxon>
        <taxon>Multicrustacea</taxon>
        <taxon>Malacostraca</taxon>
        <taxon>Eumalacostraca</taxon>
        <taxon>Eucarida</taxon>
        <taxon>Decapoda</taxon>
        <taxon>Pleocyemata</taxon>
        <taxon>Brachyura</taxon>
        <taxon>Eubrachyura</taxon>
        <taxon>Portunoidea</taxon>
        <taxon>Portunidae</taxon>
        <taxon>Portuninae</taxon>
        <taxon>Portunus</taxon>
    </lineage>
</organism>
<dbReference type="AlphaFoldDB" id="A0A5B7EAN3"/>
<name>A0A5B7EAN3_PORTR</name>
<proteinExistence type="predicted"/>
<sequence>MTFFHHTVKASDKLQQLQQEHNQSVKKFIQDVERRLNFTHRIMERYLEQKELVPTTVPPNILHSSSSLYLVPTPFPLHIN</sequence>
<reference evidence="1 2" key="1">
    <citation type="submission" date="2019-05" db="EMBL/GenBank/DDBJ databases">
        <title>Another draft genome of Portunus trituberculatus and its Hox gene families provides insights of decapod evolution.</title>
        <authorList>
            <person name="Jeong J.-H."/>
            <person name="Song I."/>
            <person name="Kim S."/>
            <person name="Choi T."/>
            <person name="Kim D."/>
            <person name="Ryu S."/>
            <person name="Kim W."/>
        </authorList>
    </citation>
    <scope>NUCLEOTIDE SEQUENCE [LARGE SCALE GENOMIC DNA]</scope>
    <source>
        <tissue evidence="1">Muscle</tissue>
    </source>
</reference>
<evidence type="ECO:0000313" key="2">
    <source>
        <dbReference type="Proteomes" id="UP000324222"/>
    </source>
</evidence>